<dbReference type="PANTHER" id="PTHR45955">
    <property type="entry name" value="PHOSPHOACETYLGLUCOSAMINE MUTASE"/>
    <property type="match status" value="1"/>
</dbReference>
<gene>
    <name evidence="9" type="ORF">NERG_01945</name>
</gene>
<keyword evidence="4" id="KW-0460">Magnesium</keyword>
<evidence type="ECO:0000259" key="7">
    <source>
        <dbReference type="Pfam" id="PF02878"/>
    </source>
</evidence>
<evidence type="ECO:0000256" key="4">
    <source>
        <dbReference type="ARBA" id="ARBA00022842"/>
    </source>
</evidence>
<dbReference type="InterPro" id="IPR005843">
    <property type="entry name" value="A-D-PHexomutase_C"/>
</dbReference>
<sequence>MEKHSLMELNGIFKKTIQEPLSYGTAGYRTDSAAIKDIATRAYLFCAVRSAQTNKPIGMVFTASHNPAADNGIKYVDYNGNMVDSECEELSNKIVNGSDDVVAEEISKIMGVRSTVVISRDTRESGPEMINLCEKAAQALGPEHMLVDMGVLTTPQIHFLVREMSMQNARNEHINEKSLFSDHLNEMLTTYYKRIESFSSIAKRIFGEKEKETVVLDSSNGVGQVIFPKIQERMSSICNLNLLKNSKELNEECGSDYIKSTGALPAGVSSSRVNNRIEITTEEGVIQGDLRVCAFDGDADRIVFLKPSSGRLLDGDRLSVLFSSFLNHLLSVANINEKITTVITEYTNGAAANELKTKGDVKVAGTGVKNMQKETGKGITVWFESNGHGTISFAEDVIKMLKSTLGYEQAQSLLDLSAADLSNTVDELLIKPLKNLSCKEARNTSPYNELFMRLSQQEALLLLYAMAVLCDPFIGDAVVNMVVSECIFYSKFILPDVLLEVYQDMPNILTSVQGNRERLNELVVQGLKDKYLPIRIHLRASGTEDIIRIYAEGEDEDRLKTVVDEIKEVLNEL</sequence>
<feature type="domain" description="Phosphoacetylglucosamine mutase AMG1" evidence="8">
    <location>
        <begin position="314"/>
        <end position="410"/>
    </location>
</feature>
<dbReference type="AlphaFoldDB" id="H8ZEC4"/>
<evidence type="ECO:0000259" key="6">
    <source>
        <dbReference type="Pfam" id="PF00408"/>
    </source>
</evidence>
<evidence type="ECO:0000256" key="3">
    <source>
        <dbReference type="ARBA" id="ARBA00022723"/>
    </source>
</evidence>
<dbReference type="InterPro" id="IPR049022">
    <property type="entry name" value="AMG1_III"/>
</dbReference>
<evidence type="ECO:0000256" key="5">
    <source>
        <dbReference type="ARBA" id="ARBA00023235"/>
    </source>
</evidence>
<dbReference type="InterPro" id="IPR016055">
    <property type="entry name" value="A-D-PHexomutase_a/b/a-I/II/III"/>
</dbReference>
<dbReference type="Proteomes" id="UP000005622">
    <property type="component" value="Unassembled WGS sequence"/>
</dbReference>
<dbReference type="GO" id="GO:0004610">
    <property type="term" value="F:phosphoacetylglucosamine mutase activity"/>
    <property type="evidence" value="ECO:0007669"/>
    <property type="project" value="TreeGrafter"/>
</dbReference>
<evidence type="ECO:0000259" key="8">
    <source>
        <dbReference type="Pfam" id="PF21404"/>
    </source>
</evidence>
<feature type="domain" description="Alpha-D-phosphohexomutase C-terminal" evidence="6">
    <location>
        <begin position="524"/>
        <end position="568"/>
    </location>
</feature>
<name>H8ZEC4_NEMA1</name>
<evidence type="ECO:0000313" key="9">
    <source>
        <dbReference type="EMBL" id="EHY64889.1"/>
    </source>
</evidence>
<dbReference type="GO" id="GO:0046872">
    <property type="term" value="F:metal ion binding"/>
    <property type="evidence" value="ECO:0007669"/>
    <property type="project" value="UniProtKB-KW"/>
</dbReference>
<comment type="similarity">
    <text evidence="2">Belongs to the phosphohexose mutase family.</text>
</comment>
<dbReference type="SUPFAM" id="SSF55957">
    <property type="entry name" value="Phosphoglucomutase, C-terminal domain"/>
    <property type="match status" value="1"/>
</dbReference>
<feature type="domain" description="Alpha-D-phosphohexomutase alpha/beta/alpha" evidence="7">
    <location>
        <begin position="112"/>
        <end position="166"/>
    </location>
</feature>
<dbReference type="Pfam" id="PF21404">
    <property type="entry name" value="AMG1_III"/>
    <property type="match status" value="1"/>
</dbReference>
<dbReference type="SUPFAM" id="SSF53738">
    <property type="entry name" value="Phosphoglucomutase, first 3 domains"/>
    <property type="match status" value="3"/>
</dbReference>
<dbReference type="Gene3D" id="3.40.120.10">
    <property type="entry name" value="Alpha-D-Glucose-1,6-Bisphosphate, subunit A, domain 3"/>
    <property type="match status" value="3"/>
</dbReference>
<dbReference type="STRING" id="944018.H8ZEC4"/>
<dbReference type="GO" id="GO:0005975">
    <property type="term" value="P:carbohydrate metabolic process"/>
    <property type="evidence" value="ECO:0007669"/>
    <property type="project" value="InterPro"/>
</dbReference>
<keyword evidence="5" id="KW-0413">Isomerase</keyword>
<dbReference type="EMBL" id="JH604637">
    <property type="protein sequence ID" value="EHY64889.1"/>
    <property type="molecule type" value="Genomic_DNA"/>
</dbReference>
<evidence type="ECO:0000256" key="2">
    <source>
        <dbReference type="ARBA" id="ARBA00010231"/>
    </source>
</evidence>
<comment type="cofactor">
    <cofactor evidence="1">
        <name>Mg(2+)</name>
        <dbReference type="ChEBI" id="CHEBI:18420"/>
    </cofactor>
</comment>
<accession>H8ZEC4</accession>
<evidence type="ECO:0000256" key="1">
    <source>
        <dbReference type="ARBA" id="ARBA00001946"/>
    </source>
</evidence>
<dbReference type="PANTHER" id="PTHR45955:SF1">
    <property type="entry name" value="PHOSPHOACETYLGLUCOSAMINE MUTASE"/>
    <property type="match status" value="1"/>
</dbReference>
<dbReference type="Gene3D" id="3.30.310.50">
    <property type="entry name" value="Alpha-D-phosphohexomutase, C-terminal domain"/>
    <property type="match status" value="1"/>
</dbReference>
<dbReference type="Pfam" id="PF00408">
    <property type="entry name" value="PGM_PMM_IV"/>
    <property type="match status" value="1"/>
</dbReference>
<organism evidence="9">
    <name type="scientific">Nematocida ausubeli (strain ATCC PRA-371 / ERTm2)</name>
    <name type="common">Nematode killer fungus</name>
    <dbReference type="NCBI Taxonomy" id="1913371"/>
    <lineage>
        <taxon>Eukaryota</taxon>
        <taxon>Fungi</taxon>
        <taxon>Fungi incertae sedis</taxon>
        <taxon>Microsporidia</taxon>
        <taxon>Nematocida</taxon>
    </lineage>
</organism>
<keyword evidence="3" id="KW-0479">Metal-binding</keyword>
<dbReference type="Pfam" id="PF02878">
    <property type="entry name" value="PGM_PMM_I"/>
    <property type="match status" value="2"/>
</dbReference>
<dbReference type="GO" id="GO:0006048">
    <property type="term" value="P:UDP-N-acetylglucosamine biosynthetic process"/>
    <property type="evidence" value="ECO:0007669"/>
    <property type="project" value="TreeGrafter"/>
</dbReference>
<feature type="domain" description="Alpha-D-phosphohexomutase alpha/beta/alpha" evidence="7">
    <location>
        <begin position="53"/>
        <end position="89"/>
    </location>
</feature>
<protein>
    <recommendedName>
        <fullName evidence="10">Phosphoacetylglucosamine mutase</fullName>
    </recommendedName>
</protein>
<dbReference type="HOGENOM" id="CLU_022890_1_0_1"/>
<evidence type="ECO:0008006" key="10">
    <source>
        <dbReference type="Google" id="ProtNLM"/>
    </source>
</evidence>
<dbReference type="InterPro" id="IPR005844">
    <property type="entry name" value="A-D-PHexomutase_a/b/a-I"/>
</dbReference>
<reference evidence="9" key="1">
    <citation type="submission" date="2011-03" db="EMBL/GenBank/DDBJ databases">
        <title>The Genome Sequence of Nematocida sp1 strain ERTm2.</title>
        <authorList>
            <consortium name="The Broad Institute Genome Sequencing Platform"/>
            <consortium name="The Broad Institute Genome Sequencing Center for Infectious Disease"/>
            <person name="Cuomo C."/>
            <person name="Troemel E."/>
            <person name="Young S.K."/>
            <person name="Zeng Q."/>
            <person name="Gargeya S."/>
            <person name="Fitzgerald M."/>
            <person name="Haas B."/>
            <person name="Abouelleil A."/>
            <person name="Alvarado L."/>
            <person name="Arachchi H.M."/>
            <person name="Berlin A."/>
            <person name="Brown A."/>
            <person name="Chapman S.B."/>
            <person name="Chen Z."/>
            <person name="Dunbar C."/>
            <person name="Freedman E."/>
            <person name="Gearin G."/>
            <person name="Gellesch M."/>
            <person name="Goldberg J."/>
            <person name="Griggs A."/>
            <person name="Gujja S."/>
            <person name="Heilman E.R."/>
            <person name="Heiman D."/>
            <person name="Howarth C."/>
            <person name="Larson L."/>
            <person name="Lui A."/>
            <person name="MacDonald P.J.P."/>
            <person name="Mehta T."/>
            <person name="Montmayeur A."/>
            <person name="Murphy C."/>
            <person name="Neiman D."/>
            <person name="Pearson M."/>
            <person name="Priest M."/>
            <person name="Roberts A."/>
            <person name="Saif S."/>
            <person name="Shea T."/>
            <person name="Shenoy N."/>
            <person name="Sisk P."/>
            <person name="Stolte C."/>
            <person name="Sykes S."/>
            <person name="White J."/>
            <person name="Yandava C."/>
            <person name="Wortman J."/>
            <person name="Nusbaum C."/>
            <person name="Birren B."/>
        </authorList>
    </citation>
    <scope>NUCLEOTIDE SEQUENCE</scope>
    <source>
        <strain evidence="9">ERTm2</strain>
    </source>
</reference>
<dbReference type="InterPro" id="IPR036900">
    <property type="entry name" value="A-D-PHexomutase_C_sf"/>
</dbReference>
<proteinExistence type="inferred from homology"/>